<dbReference type="PANTHER" id="PTHR33512">
    <property type="entry name" value="PROTEIN, PUTATIVE (DUF1191)-RELATED"/>
    <property type="match status" value="1"/>
</dbReference>
<keyword evidence="2" id="KW-0472">Membrane</keyword>
<evidence type="ECO:0000256" key="1">
    <source>
        <dbReference type="SAM" id="MobiDB-lite"/>
    </source>
</evidence>
<dbReference type="PANTHER" id="PTHR33512:SF14">
    <property type="entry name" value="EXPRESSED PROTEIN"/>
    <property type="match status" value="1"/>
</dbReference>
<organism evidence="3 4">
    <name type="scientific">Klebsormidium nitens</name>
    <name type="common">Green alga</name>
    <name type="synonym">Ulothrix nitens</name>
    <dbReference type="NCBI Taxonomy" id="105231"/>
    <lineage>
        <taxon>Eukaryota</taxon>
        <taxon>Viridiplantae</taxon>
        <taxon>Streptophyta</taxon>
        <taxon>Klebsormidiophyceae</taxon>
        <taxon>Klebsormidiales</taxon>
        <taxon>Klebsormidiaceae</taxon>
        <taxon>Klebsormidium</taxon>
    </lineage>
</organism>
<name>A0A1Y1IHH9_KLENI</name>
<accession>A0A1Y1IHH9</accession>
<evidence type="ECO:0000256" key="2">
    <source>
        <dbReference type="SAM" id="Phobius"/>
    </source>
</evidence>
<dbReference type="EMBL" id="DF237385">
    <property type="protein sequence ID" value="GAQ88521.1"/>
    <property type="molecule type" value="Genomic_DNA"/>
</dbReference>
<keyword evidence="2" id="KW-0812">Transmembrane</keyword>
<dbReference type="InterPro" id="IPR010605">
    <property type="entry name" value="DUF1191"/>
</dbReference>
<feature type="compositionally biased region" description="Basic and acidic residues" evidence="1">
    <location>
        <begin position="281"/>
        <end position="298"/>
    </location>
</feature>
<keyword evidence="2" id="KW-1133">Transmembrane helix</keyword>
<keyword evidence="4" id="KW-1185">Reference proteome</keyword>
<feature type="compositionally biased region" description="Basic and acidic residues" evidence="1">
    <location>
        <begin position="148"/>
        <end position="179"/>
    </location>
</feature>
<feature type="transmembrane region" description="Helical" evidence="2">
    <location>
        <begin position="625"/>
        <end position="648"/>
    </location>
</feature>
<feature type="region of interest" description="Disordered" evidence="1">
    <location>
        <begin position="263"/>
        <end position="302"/>
    </location>
</feature>
<reference evidence="3 4" key="1">
    <citation type="journal article" date="2014" name="Nat. Commun.">
        <title>Klebsormidium flaccidum genome reveals primary factors for plant terrestrial adaptation.</title>
        <authorList>
            <person name="Hori K."/>
            <person name="Maruyama F."/>
            <person name="Fujisawa T."/>
            <person name="Togashi T."/>
            <person name="Yamamoto N."/>
            <person name="Seo M."/>
            <person name="Sato S."/>
            <person name="Yamada T."/>
            <person name="Mori H."/>
            <person name="Tajima N."/>
            <person name="Moriyama T."/>
            <person name="Ikeuchi M."/>
            <person name="Watanabe M."/>
            <person name="Wada H."/>
            <person name="Kobayashi K."/>
            <person name="Saito M."/>
            <person name="Masuda T."/>
            <person name="Sasaki-Sekimoto Y."/>
            <person name="Mashiguchi K."/>
            <person name="Awai K."/>
            <person name="Shimojima M."/>
            <person name="Masuda S."/>
            <person name="Iwai M."/>
            <person name="Nobusawa T."/>
            <person name="Narise T."/>
            <person name="Kondo S."/>
            <person name="Saito H."/>
            <person name="Sato R."/>
            <person name="Murakawa M."/>
            <person name="Ihara Y."/>
            <person name="Oshima-Yamada Y."/>
            <person name="Ohtaka K."/>
            <person name="Satoh M."/>
            <person name="Sonobe K."/>
            <person name="Ishii M."/>
            <person name="Ohtani R."/>
            <person name="Kanamori-Sato M."/>
            <person name="Honoki R."/>
            <person name="Miyazaki D."/>
            <person name="Mochizuki H."/>
            <person name="Umetsu J."/>
            <person name="Higashi K."/>
            <person name="Shibata D."/>
            <person name="Kamiya Y."/>
            <person name="Sato N."/>
            <person name="Nakamura Y."/>
            <person name="Tabata S."/>
            <person name="Ida S."/>
            <person name="Kurokawa K."/>
            <person name="Ohta H."/>
        </authorList>
    </citation>
    <scope>NUCLEOTIDE SEQUENCE [LARGE SCALE GENOMIC DNA]</scope>
    <source>
        <strain evidence="3 4">NIES-2285</strain>
    </source>
</reference>
<dbReference type="Pfam" id="PF06697">
    <property type="entry name" value="DUF1191"/>
    <property type="match status" value="1"/>
</dbReference>
<evidence type="ECO:0000313" key="3">
    <source>
        <dbReference type="EMBL" id="GAQ88521.1"/>
    </source>
</evidence>
<feature type="region of interest" description="Disordered" evidence="1">
    <location>
        <begin position="148"/>
        <end position="218"/>
    </location>
</feature>
<feature type="compositionally biased region" description="Low complexity" evidence="1">
    <location>
        <begin position="594"/>
        <end position="609"/>
    </location>
</feature>
<protein>
    <submittedName>
        <fullName evidence="3">Uncharacterized protein</fullName>
    </submittedName>
</protein>
<sequence>MREGPPCFSDSDSLSRRHGVPEFRRREQILGGRSLLLESLTEHTLLQVREVCLDQSYMAPSRAGRARQHFLLLLVAALALSSLAESKDYYSDPAGKLHGKLPTTVVQEAVGARVKHSNPKRQNGVERETQPLEMYNMLSEGGDEVHELTAGKLGGKSERSVERDVWSDPEGSLKGRFSDEVIQEAVRGERSQGGSSHKKGSHYGDGQRPKSGRNEGESAKPLQVVDLLSGEVSDLPAGKAQKIVKGEASEKGSAAIPIVGTRERARAATQGTDVGKLHSNHTREGRGGKNSTRTREQSLKWGRKGRPTIASLLKKDLSDEFERVAAKLISASRKKAHKLPFAAQTQAHSHGLSEATQHGRSLAERRELAEADNQKLNLIGIVTQTAAVRAVINATEGVPVSIPAAGNGVGLVAVKVSTTSLQTTGLSLQGVTIPPGVQVPGNTSTVILVFSEFTENPYGFTNQTVVAPVVGVTAYDAADPNAGAANSTLTLQATPVAPFQFVFNTTQGAGLSCSSYNATAGQLLNTTTTTRVATGGRAVTCTATSLGTYTVVSTLAVAPVPAPAPAPGPAPVPAPGPAPAPAVVAAPPANVTTPPATVNTNNGSNTNGTIASPRDSGGSTISGGAIAGIVIGSVAGLAILALLALLLARRSEQSKIARMTQRSRNSEPLTTALIGGQQGFRAPVASHVRTRPGLESEIYP</sequence>
<feature type="region of interest" description="Disordered" evidence="1">
    <location>
        <begin position="594"/>
        <end position="617"/>
    </location>
</feature>
<gene>
    <name evidence="3" type="ORF">KFL_004360030</name>
</gene>
<feature type="compositionally biased region" description="Basic and acidic residues" evidence="1">
    <location>
        <begin position="205"/>
        <end position="218"/>
    </location>
</feature>
<evidence type="ECO:0000313" key="4">
    <source>
        <dbReference type="Proteomes" id="UP000054558"/>
    </source>
</evidence>
<dbReference type="Proteomes" id="UP000054558">
    <property type="component" value="Unassembled WGS sequence"/>
</dbReference>
<dbReference type="AlphaFoldDB" id="A0A1Y1IHH9"/>
<dbReference type="STRING" id="105231.A0A1Y1IHH9"/>
<proteinExistence type="predicted"/>